<organism evidence="2 3">
    <name type="scientific">Pseudochryseolinea flava</name>
    <dbReference type="NCBI Taxonomy" id="2059302"/>
    <lineage>
        <taxon>Bacteria</taxon>
        <taxon>Pseudomonadati</taxon>
        <taxon>Bacteroidota</taxon>
        <taxon>Cytophagia</taxon>
        <taxon>Cytophagales</taxon>
        <taxon>Fulvivirgaceae</taxon>
        <taxon>Pseudochryseolinea</taxon>
    </lineage>
</organism>
<feature type="signal peptide" evidence="1">
    <location>
        <begin position="1"/>
        <end position="28"/>
    </location>
</feature>
<reference evidence="2 3" key="1">
    <citation type="submission" date="2018-06" db="EMBL/GenBank/DDBJ databases">
        <title>Chryseolinea flavus sp. nov., a member of the phylum Bacteroidetes isolated from soil.</title>
        <authorList>
            <person name="Li Y."/>
            <person name="Wang J."/>
        </authorList>
    </citation>
    <scope>NUCLEOTIDE SEQUENCE [LARGE SCALE GENOMIC DNA]</scope>
    <source>
        <strain evidence="2 3">SDU1-6</strain>
    </source>
</reference>
<gene>
    <name evidence="2" type="ORF">DQQ10_18835</name>
</gene>
<accession>A0A364Y0P1</accession>
<evidence type="ECO:0000256" key="1">
    <source>
        <dbReference type="SAM" id="SignalP"/>
    </source>
</evidence>
<keyword evidence="3" id="KW-1185">Reference proteome</keyword>
<evidence type="ECO:0000313" key="2">
    <source>
        <dbReference type="EMBL" id="RAV99654.1"/>
    </source>
</evidence>
<dbReference type="EMBL" id="QMFY01000010">
    <property type="protein sequence ID" value="RAV99654.1"/>
    <property type="molecule type" value="Genomic_DNA"/>
</dbReference>
<keyword evidence="1" id="KW-0732">Signal</keyword>
<feature type="chain" id="PRO_5017041840" description="DUF4292 domain-containing protein" evidence="1">
    <location>
        <begin position="29"/>
        <end position="188"/>
    </location>
</feature>
<dbReference type="PROSITE" id="PS51257">
    <property type="entry name" value="PROKAR_LIPOPROTEIN"/>
    <property type="match status" value="1"/>
</dbReference>
<dbReference type="AlphaFoldDB" id="A0A364Y0P1"/>
<sequence>MNNLNRRTMILVNMIMSMMLLTSCNSTQYMKDYYNTNKNSLVEIRTSGVALANSYDFQKITIRKKSGELELMFHGGSRNNVTMYLNPTSLNLISEHVVEGCSSDALQRYRTMYQSSALRLILSRFEQISPKAIRISDGGIFVALGGTLKSANPNLEGGILMTMEPEVNNTRIVEQIDTNVYLYDDLIY</sequence>
<protein>
    <recommendedName>
        <fullName evidence="4">DUF4292 domain-containing protein</fullName>
    </recommendedName>
</protein>
<name>A0A364Y0P1_9BACT</name>
<comment type="caution">
    <text evidence="2">The sequence shown here is derived from an EMBL/GenBank/DDBJ whole genome shotgun (WGS) entry which is preliminary data.</text>
</comment>
<proteinExistence type="predicted"/>
<evidence type="ECO:0008006" key="4">
    <source>
        <dbReference type="Google" id="ProtNLM"/>
    </source>
</evidence>
<evidence type="ECO:0000313" key="3">
    <source>
        <dbReference type="Proteomes" id="UP000251889"/>
    </source>
</evidence>
<dbReference type="Proteomes" id="UP000251889">
    <property type="component" value="Unassembled WGS sequence"/>
</dbReference>